<proteinExistence type="predicted"/>
<organism evidence="1 2">
    <name type="scientific">Araneus ventricosus</name>
    <name type="common">Orbweaver spider</name>
    <name type="synonym">Epeira ventricosa</name>
    <dbReference type="NCBI Taxonomy" id="182803"/>
    <lineage>
        <taxon>Eukaryota</taxon>
        <taxon>Metazoa</taxon>
        <taxon>Ecdysozoa</taxon>
        <taxon>Arthropoda</taxon>
        <taxon>Chelicerata</taxon>
        <taxon>Arachnida</taxon>
        <taxon>Araneae</taxon>
        <taxon>Araneomorphae</taxon>
        <taxon>Entelegynae</taxon>
        <taxon>Araneoidea</taxon>
        <taxon>Araneidae</taxon>
        <taxon>Araneus</taxon>
    </lineage>
</organism>
<evidence type="ECO:0000313" key="2">
    <source>
        <dbReference type="Proteomes" id="UP000499080"/>
    </source>
</evidence>
<gene>
    <name evidence="1" type="ORF">AVEN_79933_1</name>
</gene>
<feature type="non-terminal residue" evidence="1">
    <location>
        <position position="1"/>
    </location>
</feature>
<protein>
    <submittedName>
        <fullName evidence="1">Uncharacterized protein</fullName>
    </submittedName>
</protein>
<dbReference type="EMBL" id="BGPR01153456">
    <property type="protein sequence ID" value="GBL67819.1"/>
    <property type="molecule type" value="Genomic_DNA"/>
</dbReference>
<dbReference type="Proteomes" id="UP000499080">
    <property type="component" value="Unassembled WGS sequence"/>
</dbReference>
<keyword evidence="2" id="KW-1185">Reference proteome</keyword>
<name>A0A4Y1ZTQ2_ARAVE</name>
<sequence length="112" mass="13578">CIFYKNRLQQIDFETVYFLCLYEDVLRVVVYWLAYLHLSVTFEVARGLFSEDLIALNRGQTTRKTMSHHSLHTSPGHLSHDRRFHQKPTFIWADLWWLWDLELAISQCRDYR</sequence>
<evidence type="ECO:0000313" key="1">
    <source>
        <dbReference type="EMBL" id="GBL67819.1"/>
    </source>
</evidence>
<accession>A0A4Y1ZTQ2</accession>
<dbReference type="AlphaFoldDB" id="A0A4Y1ZTQ2"/>
<reference evidence="1 2" key="1">
    <citation type="journal article" date="2019" name="Sci. Rep.">
        <title>Orb-weaving spider Araneus ventricosus genome elucidates the spidroin gene catalogue.</title>
        <authorList>
            <person name="Kono N."/>
            <person name="Nakamura H."/>
            <person name="Ohtoshi R."/>
            <person name="Moran D.A.P."/>
            <person name="Shinohara A."/>
            <person name="Yoshida Y."/>
            <person name="Fujiwara M."/>
            <person name="Mori M."/>
            <person name="Tomita M."/>
            <person name="Arakawa K."/>
        </authorList>
    </citation>
    <scope>NUCLEOTIDE SEQUENCE [LARGE SCALE GENOMIC DNA]</scope>
</reference>
<comment type="caution">
    <text evidence="1">The sequence shown here is derived from an EMBL/GenBank/DDBJ whole genome shotgun (WGS) entry which is preliminary data.</text>
</comment>